<evidence type="ECO:0000256" key="1">
    <source>
        <dbReference type="SAM" id="MobiDB-lite"/>
    </source>
</evidence>
<feature type="region of interest" description="Disordered" evidence="1">
    <location>
        <begin position="76"/>
        <end position="114"/>
    </location>
</feature>
<dbReference type="EMBL" id="CAMXCT030003790">
    <property type="protein sequence ID" value="CAL4793577.1"/>
    <property type="molecule type" value="Genomic_DNA"/>
</dbReference>
<dbReference type="AlphaFoldDB" id="A0A9P1GAK7"/>
<comment type="caution">
    <text evidence="2">The sequence shown here is derived from an EMBL/GenBank/DDBJ whole genome shotgun (WGS) entry which is preliminary data.</text>
</comment>
<evidence type="ECO:0000313" key="4">
    <source>
        <dbReference type="Proteomes" id="UP001152797"/>
    </source>
</evidence>
<reference evidence="2" key="1">
    <citation type="submission" date="2022-10" db="EMBL/GenBank/DDBJ databases">
        <authorList>
            <person name="Chen Y."/>
            <person name="Dougan E. K."/>
            <person name="Chan C."/>
            <person name="Rhodes N."/>
            <person name="Thang M."/>
        </authorList>
    </citation>
    <scope>NUCLEOTIDE SEQUENCE</scope>
</reference>
<gene>
    <name evidence="2" type="ORF">C1SCF055_LOCUS31918</name>
</gene>
<proteinExistence type="predicted"/>
<organism evidence="2">
    <name type="scientific">Cladocopium goreaui</name>
    <dbReference type="NCBI Taxonomy" id="2562237"/>
    <lineage>
        <taxon>Eukaryota</taxon>
        <taxon>Sar</taxon>
        <taxon>Alveolata</taxon>
        <taxon>Dinophyceae</taxon>
        <taxon>Suessiales</taxon>
        <taxon>Symbiodiniaceae</taxon>
        <taxon>Cladocopium</taxon>
    </lineage>
</organism>
<sequence length="172" mass="18902">MLPTLAVGAGISTAPPRGFIEANIGYLGTDQPLPHSVPVDAYSTHRWSETLEQIGRSLEHGTCQVGRLESVLFLVRDGPPPLTSPTSDSEHRPGDPPAAEEPPAEETPEPEPTLNAAENHRLDQKLWLLTQEVAKELEAKGHPRPFQYAQSIISLRSVLLRRPEPEQEQEAN</sequence>
<accession>A0A9P1GAK7</accession>
<feature type="non-terminal residue" evidence="2">
    <location>
        <position position="172"/>
    </location>
</feature>
<evidence type="ECO:0000313" key="2">
    <source>
        <dbReference type="EMBL" id="CAI4006265.1"/>
    </source>
</evidence>
<evidence type="ECO:0000313" key="3">
    <source>
        <dbReference type="EMBL" id="CAL1159640.1"/>
    </source>
</evidence>
<keyword evidence="4" id="KW-1185">Reference proteome</keyword>
<dbReference type="EMBL" id="CAMXCT020003790">
    <property type="protein sequence ID" value="CAL1159640.1"/>
    <property type="molecule type" value="Genomic_DNA"/>
</dbReference>
<protein>
    <submittedName>
        <fullName evidence="2">Uncharacterized protein</fullName>
    </submittedName>
</protein>
<name>A0A9P1GAK7_9DINO</name>
<dbReference type="EMBL" id="CAMXCT010003790">
    <property type="protein sequence ID" value="CAI4006265.1"/>
    <property type="molecule type" value="Genomic_DNA"/>
</dbReference>
<reference evidence="3" key="2">
    <citation type="submission" date="2024-04" db="EMBL/GenBank/DDBJ databases">
        <authorList>
            <person name="Chen Y."/>
            <person name="Shah S."/>
            <person name="Dougan E. K."/>
            <person name="Thang M."/>
            <person name="Chan C."/>
        </authorList>
    </citation>
    <scope>NUCLEOTIDE SEQUENCE [LARGE SCALE GENOMIC DNA]</scope>
</reference>
<dbReference type="Proteomes" id="UP001152797">
    <property type="component" value="Unassembled WGS sequence"/>
</dbReference>